<dbReference type="AlphaFoldDB" id="A0A0V0VUE7"/>
<keyword evidence="2" id="KW-1185">Reference proteome</keyword>
<protein>
    <submittedName>
        <fullName evidence="1">Uncharacterized protein</fullName>
    </submittedName>
</protein>
<proteinExistence type="predicted"/>
<gene>
    <name evidence="1" type="ORF">T12_16189</name>
</gene>
<dbReference type="EMBL" id="JYDQ01006024">
    <property type="protein sequence ID" value="KRX67151.1"/>
    <property type="molecule type" value="Genomic_DNA"/>
</dbReference>
<evidence type="ECO:0000313" key="1">
    <source>
        <dbReference type="EMBL" id="KRX67151.1"/>
    </source>
</evidence>
<dbReference type="Proteomes" id="UP000054783">
    <property type="component" value="Unassembled WGS sequence"/>
</dbReference>
<reference evidence="1 2" key="1">
    <citation type="submission" date="2015-01" db="EMBL/GenBank/DDBJ databases">
        <title>Evolution of Trichinella species and genotypes.</title>
        <authorList>
            <person name="Korhonen P.K."/>
            <person name="Edoardo P."/>
            <person name="Giuseppe L.R."/>
            <person name="Gasser R.B."/>
        </authorList>
    </citation>
    <scope>NUCLEOTIDE SEQUENCE [LARGE SCALE GENOMIC DNA]</scope>
    <source>
        <strain evidence="1">ISS2496</strain>
    </source>
</reference>
<comment type="caution">
    <text evidence="1">The sequence shown here is derived from an EMBL/GenBank/DDBJ whole genome shotgun (WGS) entry which is preliminary data.</text>
</comment>
<feature type="non-terminal residue" evidence="1">
    <location>
        <position position="33"/>
    </location>
</feature>
<feature type="non-terminal residue" evidence="1">
    <location>
        <position position="1"/>
    </location>
</feature>
<accession>A0A0V0VUE7</accession>
<name>A0A0V0VUE7_9BILA</name>
<evidence type="ECO:0000313" key="2">
    <source>
        <dbReference type="Proteomes" id="UP000054783"/>
    </source>
</evidence>
<organism evidence="1 2">
    <name type="scientific">Trichinella patagoniensis</name>
    <dbReference type="NCBI Taxonomy" id="990121"/>
    <lineage>
        <taxon>Eukaryota</taxon>
        <taxon>Metazoa</taxon>
        <taxon>Ecdysozoa</taxon>
        <taxon>Nematoda</taxon>
        <taxon>Enoplea</taxon>
        <taxon>Dorylaimia</taxon>
        <taxon>Trichinellida</taxon>
        <taxon>Trichinellidae</taxon>
        <taxon>Trichinella</taxon>
    </lineage>
</organism>
<sequence>LQRFVSSYNNNIDETMRKRQVRGYWLKVMKPTE</sequence>